<dbReference type="CDD" id="cd06223">
    <property type="entry name" value="PRTases_typeI"/>
    <property type="match status" value="1"/>
</dbReference>
<evidence type="ECO:0000256" key="1">
    <source>
        <dbReference type="ARBA" id="ARBA00013247"/>
    </source>
</evidence>
<evidence type="ECO:0000256" key="8">
    <source>
        <dbReference type="ARBA" id="ARBA00022842"/>
    </source>
</evidence>
<dbReference type="GO" id="GO:0016301">
    <property type="term" value="F:kinase activity"/>
    <property type="evidence" value="ECO:0007669"/>
    <property type="project" value="UniProtKB-KW"/>
</dbReference>
<evidence type="ECO:0000256" key="9">
    <source>
        <dbReference type="ARBA" id="ARBA00049535"/>
    </source>
</evidence>
<dbReference type="Pfam" id="PF14572">
    <property type="entry name" value="Pribosyl_synth"/>
    <property type="match status" value="1"/>
</dbReference>
<dbReference type="GO" id="GO:0004749">
    <property type="term" value="F:ribose phosphate diphosphokinase activity"/>
    <property type="evidence" value="ECO:0007669"/>
    <property type="project" value="UniProtKB-EC"/>
</dbReference>
<dbReference type="InterPro" id="IPR005946">
    <property type="entry name" value="Rib-P_diPkinase"/>
</dbReference>
<dbReference type="STRING" id="1434701.SAMN05443634_108166"/>
<protein>
    <recommendedName>
        <fullName evidence="1">ribose-phosphate diphosphokinase</fullName>
        <ecNumber evidence="1">2.7.6.1</ecNumber>
    </recommendedName>
</protein>
<dbReference type="EC" id="2.7.6.1" evidence="1"/>
<evidence type="ECO:0000256" key="4">
    <source>
        <dbReference type="ARBA" id="ARBA00022727"/>
    </source>
</evidence>
<evidence type="ECO:0000256" key="5">
    <source>
        <dbReference type="ARBA" id="ARBA00022741"/>
    </source>
</evidence>
<dbReference type="SUPFAM" id="SSF53271">
    <property type="entry name" value="PRTase-like"/>
    <property type="match status" value="1"/>
</dbReference>
<dbReference type="Gene3D" id="3.40.50.2020">
    <property type="match status" value="2"/>
</dbReference>
<dbReference type="PANTHER" id="PTHR10210">
    <property type="entry name" value="RIBOSE-PHOSPHATE DIPHOSPHOKINASE FAMILY MEMBER"/>
    <property type="match status" value="1"/>
</dbReference>
<dbReference type="InterPro" id="IPR000836">
    <property type="entry name" value="PRTase_dom"/>
</dbReference>
<dbReference type="FunFam" id="3.40.50.2020:FF:000007">
    <property type="entry name" value="Ribose-phosphate pyrophosphokinase"/>
    <property type="match status" value="1"/>
</dbReference>
<dbReference type="GO" id="GO:0000287">
    <property type="term" value="F:magnesium ion binding"/>
    <property type="evidence" value="ECO:0007669"/>
    <property type="project" value="InterPro"/>
</dbReference>
<dbReference type="GO" id="GO:0002189">
    <property type="term" value="C:ribose phosphate diphosphokinase complex"/>
    <property type="evidence" value="ECO:0007669"/>
    <property type="project" value="TreeGrafter"/>
</dbReference>
<dbReference type="GO" id="GO:0005524">
    <property type="term" value="F:ATP binding"/>
    <property type="evidence" value="ECO:0007669"/>
    <property type="project" value="UniProtKB-KW"/>
</dbReference>
<keyword evidence="6 11" id="KW-0418">Kinase</keyword>
<dbReference type="GO" id="GO:0006015">
    <property type="term" value="P:5-phosphoribose 1-diphosphate biosynthetic process"/>
    <property type="evidence" value="ECO:0007669"/>
    <property type="project" value="TreeGrafter"/>
</dbReference>
<keyword evidence="4" id="KW-0545">Nucleotide biosynthesis</keyword>
<dbReference type="InterPro" id="IPR029099">
    <property type="entry name" value="Pribosyltran_N"/>
</dbReference>
<dbReference type="NCBIfam" id="TIGR01251">
    <property type="entry name" value="ribP_PPkin"/>
    <property type="match status" value="1"/>
</dbReference>
<keyword evidence="2" id="KW-0808">Transferase</keyword>
<reference evidence="12" key="1">
    <citation type="submission" date="2016-11" db="EMBL/GenBank/DDBJ databases">
        <authorList>
            <person name="Varghese N."/>
            <person name="Submissions S."/>
        </authorList>
    </citation>
    <scope>NUCLEOTIDE SEQUENCE [LARGE SCALE GENOMIC DNA]</scope>
    <source>
        <strain evidence="12">DSM 27989</strain>
    </source>
</reference>
<dbReference type="GO" id="GO:0005737">
    <property type="term" value="C:cytoplasm"/>
    <property type="evidence" value="ECO:0007669"/>
    <property type="project" value="TreeGrafter"/>
</dbReference>
<evidence type="ECO:0000259" key="10">
    <source>
        <dbReference type="Pfam" id="PF13793"/>
    </source>
</evidence>
<evidence type="ECO:0000256" key="3">
    <source>
        <dbReference type="ARBA" id="ARBA00022723"/>
    </source>
</evidence>
<dbReference type="SMART" id="SM01400">
    <property type="entry name" value="Pribosyltran_N"/>
    <property type="match status" value="1"/>
</dbReference>
<feature type="domain" description="Ribose-phosphate pyrophosphokinase N-terminal" evidence="10">
    <location>
        <begin position="50"/>
        <end position="163"/>
    </location>
</feature>
<sequence>MLILYKIVGFYYFNYCAEINFRVFYFYFDSFKVFLYKYFPKQTMEQSAFLFSTRGSIGLATQIADYYGQELGKSKIVEFSDGEFVPAFEQPIRGARVFLIGSTMQPTDNLMELLLMCDAAKRASAKSITVVIPYFGFARQDRKDAPRVPIGAKLVAKMLMTAGATRVMTMDLHADQIQGFFEIPVDHLFASTIFVEYINGLGLDNLCIASPDMGGAKRANTYAKYLNADIVICHKERKVANQVDSMMLIGEVEGKNVILVDDMIDTAGTLAKAAELIMEKGAKSVRAIATHGILSGQAYERLDNSMLAEIAITDSIPLKNNSISKIKVLSCAPLFADVMHLVHSNKSISQRFVI</sequence>
<evidence type="ECO:0000313" key="12">
    <source>
        <dbReference type="Proteomes" id="UP000184120"/>
    </source>
</evidence>
<evidence type="ECO:0000256" key="6">
    <source>
        <dbReference type="ARBA" id="ARBA00022777"/>
    </source>
</evidence>
<dbReference type="PANTHER" id="PTHR10210:SF41">
    <property type="entry name" value="RIBOSE-PHOSPHATE PYROPHOSPHOKINASE 1, CHLOROPLASTIC"/>
    <property type="match status" value="1"/>
</dbReference>
<dbReference type="PROSITE" id="PS00114">
    <property type="entry name" value="PRPP_SYNTHASE"/>
    <property type="match status" value="1"/>
</dbReference>
<dbReference type="GO" id="GO:0009156">
    <property type="term" value="P:ribonucleoside monophosphate biosynthetic process"/>
    <property type="evidence" value="ECO:0007669"/>
    <property type="project" value="InterPro"/>
</dbReference>
<dbReference type="InterPro" id="IPR000842">
    <property type="entry name" value="PRib_PP_synth_CS"/>
</dbReference>
<dbReference type="NCBIfam" id="NF002320">
    <property type="entry name" value="PRK01259.1"/>
    <property type="match status" value="1"/>
</dbReference>
<dbReference type="EMBL" id="FRBH01000008">
    <property type="protein sequence ID" value="SHL37584.1"/>
    <property type="molecule type" value="Genomic_DNA"/>
</dbReference>
<evidence type="ECO:0000256" key="7">
    <source>
        <dbReference type="ARBA" id="ARBA00022840"/>
    </source>
</evidence>
<evidence type="ECO:0000313" key="11">
    <source>
        <dbReference type="EMBL" id="SHL37584.1"/>
    </source>
</evidence>
<keyword evidence="7" id="KW-0067">ATP-binding</keyword>
<dbReference type="InterPro" id="IPR029057">
    <property type="entry name" value="PRTase-like"/>
</dbReference>
<keyword evidence="8" id="KW-0460">Magnesium</keyword>
<organism evidence="11 12">
    <name type="scientific">Chishuiella changwenlii</name>
    <dbReference type="NCBI Taxonomy" id="1434701"/>
    <lineage>
        <taxon>Bacteria</taxon>
        <taxon>Pseudomonadati</taxon>
        <taxon>Bacteroidota</taxon>
        <taxon>Flavobacteriia</taxon>
        <taxon>Flavobacteriales</taxon>
        <taxon>Weeksellaceae</taxon>
        <taxon>Chishuiella</taxon>
    </lineage>
</organism>
<comment type="catalytic activity">
    <reaction evidence="9">
        <text>D-ribose 5-phosphate + ATP = 5-phospho-alpha-D-ribose 1-diphosphate + AMP + H(+)</text>
        <dbReference type="Rhea" id="RHEA:15609"/>
        <dbReference type="ChEBI" id="CHEBI:15378"/>
        <dbReference type="ChEBI" id="CHEBI:30616"/>
        <dbReference type="ChEBI" id="CHEBI:58017"/>
        <dbReference type="ChEBI" id="CHEBI:78346"/>
        <dbReference type="ChEBI" id="CHEBI:456215"/>
        <dbReference type="EC" id="2.7.6.1"/>
    </reaction>
</comment>
<name>A0A1M7A4E5_9FLAO</name>
<dbReference type="Proteomes" id="UP000184120">
    <property type="component" value="Unassembled WGS sequence"/>
</dbReference>
<keyword evidence="5" id="KW-0547">Nucleotide-binding</keyword>
<dbReference type="Pfam" id="PF13793">
    <property type="entry name" value="Pribosyltran_N"/>
    <property type="match status" value="1"/>
</dbReference>
<proteinExistence type="predicted"/>
<dbReference type="GO" id="GO:0006164">
    <property type="term" value="P:purine nucleotide biosynthetic process"/>
    <property type="evidence" value="ECO:0007669"/>
    <property type="project" value="TreeGrafter"/>
</dbReference>
<gene>
    <name evidence="11" type="ORF">SAMN05443634_108166</name>
</gene>
<keyword evidence="3" id="KW-0479">Metal-binding</keyword>
<dbReference type="AlphaFoldDB" id="A0A1M7A4E5"/>
<evidence type="ECO:0000256" key="2">
    <source>
        <dbReference type="ARBA" id="ARBA00022679"/>
    </source>
</evidence>
<accession>A0A1M7A4E5</accession>